<dbReference type="SUPFAM" id="SSF55681">
    <property type="entry name" value="Class II aaRS and biotin synthetases"/>
    <property type="match status" value="1"/>
</dbReference>
<gene>
    <name evidence="2" type="ORF">GBAR_LOCUS27135</name>
</gene>
<dbReference type="InterPro" id="IPR036690">
    <property type="entry name" value="Fdx_antiC-bd_sf"/>
</dbReference>
<sequence length="297" mass="33034">MRETISYSLVSADMLERVGVDTDDASALRIANPMSSEFTHLRTSLRASVLSTLSANRRVSQTEGIRIYEIGSVYLPKDEARDRELPDEREMLVGVLCGPRFPTSWNTPQGDMGFYDGKGVLESLFAELRAEVRYEAHSSDPILRRGRTAQILYGNAPIGVIGEVSNPALQRFDIDGAAAMFEIDLEALRAALPEETRQHTPANPYPEAYRDLALIVDAEVTSARIQTIIERHRMVARSIPFDIYAGEGVPEGKRSLAYRIVFQSPRGTLTSEQVDGYQSNILQQLSRELGVELREGS</sequence>
<comment type="caution">
    <text evidence="2">The sequence shown here is derived from an EMBL/GenBank/DDBJ whole genome shotgun (WGS) entry which is preliminary data.</text>
</comment>
<dbReference type="SUPFAM" id="SSF54991">
    <property type="entry name" value="Anticodon-binding domain of PheRS"/>
    <property type="match status" value="1"/>
</dbReference>
<keyword evidence="2" id="KW-0436">Ligase</keyword>
<reference evidence="2" key="1">
    <citation type="submission" date="2023-03" db="EMBL/GenBank/DDBJ databases">
        <authorList>
            <person name="Steffen K."/>
            <person name="Cardenas P."/>
        </authorList>
    </citation>
    <scope>NUCLEOTIDE SEQUENCE</scope>
</reference>
<proteinExistence type="predicted"/>
<dbReference type="PANTHER" id="PTHR10947:SF0">
    <property type="entry name" value="PHENYLALANINE--TRNA LIGASE BETA SUBUNIT"/>
    <property type="match status" value="1"/>
</dbReference>
<dbReference type="GO" id="GO:0006432">
    <property type="term" value="P:phenylalanyl-tRNA aminoacylation"/>
    <property type="evidence" value="ECO:0007669"/>
    <property type="project" value="InterPro"/>
</dbReference>
<dbReference type="GO" id="GO:0004826">
    <property type="term" value="F:phenylalanine-tRNA ligase activity"/>
    <property type="evidence" value="ECO:0007669"/>
    <property type="project" value="InterPro"/>
</dbReference>
<dbReference type="AlphaFoldDB" id="A0AA35XED7"/>
<dbReference type="GO" id="GO:0009328">
    <property type="term" value="C:phenylalanine-tRNA ligase complex"/>
    <property type="evidence" value="ECO:0007669"/>
    <property type="project" value="TreeGrafter"/>
</dbReference>
<dbReference type="PANTHER" id="PTHR10947">
    <property type="entry name" value="PHENYLALANYL-TRNA SYNTHETASE BETA CHAIN AND LEUCINE-RICH REPEAT-CONTAINING PROTEIN 47"/>
    <property type="match status" value="1"/>
</dbReference>
<dbReference type="Pfam" id="PF03147">
    <property type="entry name" value="FDX-ACB"/>
    <property type="match status" value="1"/>
</dbReference>
<protein>
    <submittedName>
        <fullName evidence="2">Phenylalanine--tRNA ligase beta subunit</fullName>
    </submittedName>
</protein>
<dbReference type="EMBL" id="CASHTH010003785">
    <property type="protein sequence ID" value="CAI8049301.1"/>
    <property type="molecule type" value="Genomic_DNA"/>
</dbReference>
<dbReference type="Proteomes" id="UP001174909">
    <property type="component" value="Unassembled WGS sequence"/>
</dbReference>
<feature type="domain" description="FDX-ACB" evidence="1">
    <location>
        <begin position="203"/>
        <end position="294"/>
    </location>
</feature>
<dbReference type="SMART" id="SM00896">
    <property type="entry name" value="FDX-ACB"/>
    <property type="match status" value="1"/>
</dbReference>
<keyword evidence="3" id="KW-1185">Reference proteome</keyword>
<dbReference type="InterPro" id="IPR005121">
    <property type="entry name" value="Fdx_antiC-bd"/>
</dbReference>
<dbReference type="CDD" id="cd00769">
    <property type="entry name" value="PheRS_beta_core"/>
    <property type="match status" value="1"/>
</dbReference>
<dbReference type="Gene3D" id="3.30.930.10">
    <property type="entry name" value="Bira Bifunctional Protein, Domain 2"/>
    <property type="match status" value="1"/>
</dbReference>
<evidence type="ECO:0000313" key="3">
    <source>
        <dbReference type="Proteomes" id="UP001174909"/>
    </source>
</evidence>
<accession>A0AA35XED7</accession>
<dbReference type="InterPro" id="IPR041616">
    <property type="entry name" value="PheRS_beta_core"/>
</dbReference>
<dbReference type="Gene3D" id="3.30.70.380">
    <property type="entry name" value="Ferrodoxin-fold anticodon-binding domain"/>
    <property type="match status" value="1"/>
</dbReference>
<dbReference type="Pfam" id="PF17759">
    <property type="entry name" value="tRNA_synthFbeta"/>
    <property type="match status" value="1"/>
</dbReference>
<dbReference type="InterPro" id="IPR045060">
    <property type="entry name" value="Phe-tRNA-ligase_IIc_bsu"/>
</dbReference>
<dbReference type="PROSITE" id="PS51447">
    <property type="entry name" value="FDX_ACB"/>
    <property type="match status" value="1"/>
</dbReference>
<dbReference type="InterPro" id="IPR045864">
    <property type="entry name" value="aa-tRNA-synth_II/BPL/LPL"/>
</dbReference>
<organism evidence="2 3">
    <name type="scientific">Geodia barretti</name>
    <name type="common">Barrett's horny sponge</name>
    <dbReference type="NCBI Taxonomy" id="519541"/>
    <lineage>
        <taxon>Eukaryota</taxon>
        <taxon>Metazoa</taxon>
        <taxon>Porifera</taxon>
        <taxon>Demospongiae</taxon>
        <taxon>Heteroscleromorpha</taxon>
        <taxon>Tetractinellida</taxon>
        <taxon>Astrophorina</taxon>
        <taxon>Geodiidae</taxon>
        <taxon>Geodia</taxon>
    </lineage>
</organism>
<name>A0AA35XED7_GEOBA</name>
<evidence type="ECO:0000259" key="1">
    <source>
        <dbReference type="PROSITE" id="PS51447"/>
    </source>
</evidence>
<evidence type="ECO:0000313" key="2">
    <source>
        <dbReference type="EMBL" id="CAI8049301.1"/>
    </source>
</evidence>